<feature type="domain" description="HTH cro/C1-type" evidence="2">
    <location>
        <begin position="11"/>
        <end position="64"/>
    </location>
</feature>
<keyword evidence="1" id="KW-0238">DNA-binding</keyword>
<reference evidence="3" key="1">
    <citation type="submission" date="2020-10" db="EMBL/GenBank/DDBJ databases">
        <authorList>
            <person name="Gilroy R."/>
        </authorList>
    </citation>
    <scope>NUCLEOTIDE SEQUENCE</scope>
    <source>
        <strain evidence="3">2478</strain>
    </source>
</reference>
<gene>
    <name evidence="3" type="ORF">IAB80_07875</name>
</gene>
<dbReference type="InterPro" id="IPR001387">
    <property type="entry name" value="Cro/C1-type_HTH"/>
</dbReference>
<evidence type="ECO:0000313" key="3">
    <source>
        <dbReference type="EMBL" id="MBO8478788.1"/>
    </source>
</evidence>
<dbReference type="PANTHER" id="PTHR46558:SF11">
    <property type="entry name" value="HTH-TYPE TRANSCRIPTIONAL REGULATOR XRE"/>
    <property type="match status" value="1"/>
</dbReference>
<dbReference type="CDD" id="cd00093">
    <property type="entry name" value="HTH_XRE"/>
    <property type="match status" value="1"/>
</dbReference>
<name>A0A9D9NMS5_9BACT</name>
<dbReference type="EMBL" id="JADILZ010000073">
    <property type="protein sequence ID" value="MBO8478788.1"/>
    <property type="molecule type" value="Genomic_DNA"/>
</dbReference>
<evidence type="ECO:0000313" key="4">
    <source>
        <dbReference type="Proteomes" id="UP000823771"/>
    </source>
</evidence>
<comment type="caution">
    <text evidence="3">The sequence shown here is derived from an EMBL/GenBank/DDBJ whole genome shotgun (WGS) entry which is preliminary data.</text>
</comment>
<evidence type="ECO:0000259" key="2">
    <source>
        <dbReference type="PROSITE" id="PS50943"/>
    </source>
</evidence>
<dbReference type="Pfam" id="PF01381">
    <property type="entry name" value="HTH_3"/>
    <property type="match status" value="1"/>
</dbReference>
<proteinExistence type="predicted"/>
<dbReference type="SMART" id="SM00530">
    <property type="entry name" value="HTH_XRE"/>
    <property type="match status" value="1"/>
</dbReference>
<organism evidence="3 4">
    <name type="scientific">Candidatus Cryptobacteroides excrementipullorum</name>
    <dbReference type="NCBI Taxonomy" id="2840761"/>
    <lineage>
        <taxon>Bacteria</taxon>
        <taxon>Pseudomonadati</taxon>
        <taxon>Bacteroidota</taxon>
        <taxon>Bacteroidia</taxon>
        <taxon>Bacteroidales</taxon>
        <taxon>Candidatus Cryptobacteroides</taxon>
    </lineage>
</organism>
<dbReference type="Gene3D" id="1.10.260.40">
    <property type="entry name" value="lambda repressor-like DNA-binding domains"/>
    <property type="match status" value="1"/>
</dbReference>
<accession>A0A9D9NMS5</accession>
<evidence type="ECO:0000256" key="1">
    <source>
        <dbReference type="ARBA" id="ARBA00023125"/>
    </source>
</evidence>
<dbReference type="GO" id="GO:0003677">
    <property type="term" value="F:DNA binding"/>
    <property type="evidence" value="ECO:0007669"/>
    <property type="project" value="UniProtKB-KW"/>
</dbReference>
<dbReference type="PROSITE" id="PS50943">
    <property type="entry name" value="HTH_CROC1"/>
    <property type="match status" value="1"/>
</dbReference>
<reference evidence="3" key="2">
    <citation type="journal article" date="2021" name="PeerJ">
        <title>Extensive microbial diversity within the chicken gut microbiome revealed by metagenomics and culture.</title>
        <authorList>
            <person name="Gilroy R."/>
            <person name="Ravi A."/>
            <person name="Getino M."/>
            <person name="Pursley I."/>
            <person name="Horton D.L."/>
            <person name="Alikhan N.F."/>
            <person name="Baker D."/>
            <person name="Gharbi K."/>
            <person name="Hall N."/>
            <person name="Watson M."/>
            <person name="Adriaenssens E.M."/>
            <person name="Foster-Nyarko E."/>
            <person name="Jarju S."/>
            <person name="Secka A."/>
            <person name="Antonio M."/>
            <person name="Oren A."/>
            <person name="Chaudhuri R.R."/>
            <person name="La Ragione R."/>
            <person name="Hildebrand F."/>
            <person name="Pallen M.J."/>
        </authorList>
    </citation>
    <scope>NUCLEOTIDE SEQUENCE</scope>
    <source>
        <strain evidence="3">2478</strain>
    </source>
</reference>
<dbReference type="PANTHER" id="PTHR46558">
    <property type="entry name" value="TRACRIPTIONAL REGULATORY PROTEIN-RELATED-RELATED"/>
    <property type="match status" value="1"/>
</dbReference>
<dbReference type="AlphaFoldDB" id="A0A9D9NMS5"/>
<dbReference type="InterPro" id="IPR010982">
    <property type="entry name" value="Lambda_DNA-bd_dom_sf"/>
</dbReference>
<protein>
    <submittedName>
        <fullName evidence="3">Helix-turn-helix transcriptional regulator</fullName>
    </submittedName>
</protein>
<sequence>MEEREIIAKNIKMMREASGFTQENVASFLGIGRSAYSNYETGDRELPLVFMEKLADLYGCDAYLMYEEDRSVVENMLATAFRADSLSAEDMKQIAAFKCVVKNYLKMDMLIRK</sequence>
<dbReference type="SUPFAM" id="SSF47413">
    <property type="entry name" value="lambda repressor-like DNA-binding domains"/>
    <property type="match status" value="1"/>
</dbReference>
<dbReference type="Proteomes" id="UP000823771">
    <property type="component" value="Unassembled WGS sequence"/>
</dbReference>